<comment type="caution">
    <text evidence="8">The sequence shown here is derived from an EMBL/GenBank/DDBJ whole genome shotgun (WGS) entry which is preliminary data.</text>
</comment>
<dbReference type="InterPro" id="IPR006977">
    <property type="entry name" value="Yip1_dom"/>
</dbReference>
<gene>
    <name evidence="8" type="ORF">P0M35_07390</name>
</gene>
<evidence type="ECO:0000313" key="8">
    <source>
        <dbReference type="EMBL" id="MDF1611969.1"/>
    </source>
</evidence>
<dbReference type="Pfam" id="PF04893">
    <property type="entry name" value="Yip1"/>
    <property type="match status" value="1"/>
</dbReference>
<accession>A0AAE3P065</accession>
<comment type="subcellular location">
    <subcellularLocation>
        <location evidence="1">Membrane</location>
        <topology evidence="1">Multi-pass membrane protein</topology>
    </subcellularLocation>
</comment>
<evidence type="ECO:0000256" key="2">
    <source>
        <dbReference type="ARBA" id="ARBA00022692"/>
    </source>
</evidence>
<feature type="transmembrane region" description="Helical" evidence="6">
    <location>
        <begin position="171"/>
        <end position="191"/>
    </location>
</feature>
<feature type="transmembrane region" description="Helical" evidence="6">
    <location>
        <begin position="245"/>
        <end position="263"/>
    </location>
</feature>
<evidence type="ECO:0000256" key="6">
    <source>
        <dbReference type="SAM" id="Phobius"/>
    </source>
</evidence>
<proteinExistence type="predicted"/>
<feature type="transmembrane region" description="Helical" evidence="6">
    <location>
        <begin position="123"/>
        <end position="151"/>
    </location>
</feature>
<evidence type="ECO:0000259" key="7">
    <source>
        <dbReference type="Pfam" id="PF04893"/>
    </source>
</evidence>
<feature type="transmembrane region" description="Helical" evidence="6">
    <location>
        <begin position="53"/>
        <end position="72"/>
    </location>
</feature>
<feature type="domain" description="Yip1" evidence="7">
    <location>
        <begin position="31"/>
        <end position="262"/>
    </location>
</feature>
<keyword evidence="4 6" id="KW-0472">Membrane</keyword>
<protein>
    <submittedName>
        <fullName evidence="8">YIP1 family protein</fullName>
    </submittedName>
</protein>
<evidence type="ECO:0000256" key="4">
    <source>
        <dbReference type="ARBA" id="ARBA00023136"/>
    </source>
</evidence>
<evidence type="ECO:0000256" key="3">
    <source>
        <dbReference type="ARBA" id="ARBA00022989"/>
    </source>
</evidence>
<keyword evidence="5" id="KW-0175">Coiled coil</keyword>
<evidence type="ECO:0000256" key="1">
    <source>
        <dbReference type="ARBA" id="ARBA00004141"/>
    </source>
</evidence>
<sequence>MEEMQNQESPKLSSVDETEELELSHTDKLVGVFTEPVKTFSKISNFPAKTIDWIIPILIVIVLVILSQFLMLSNPEIKRQQQEKMMQKVEQQFDEAVKKGQMTREQADTQLQKMEENMGQANVFQTIGIIVGVPVGMFIVFFVVTGFFFLVAKYGLQSEISYSGVMVSYGLSMYIAAIETIVMAIAALAMNKFLTGVSVGDLMGVEKNTISGFFLSKLNPFSIWFYVVFAIGIAKFSKSDDVKKYIISIILIWLVMSFLLFLVGKQFPFLSGFAG</sequence>
<name>A0AAE3P065_9BACT</name>
<dbReference type="Proteomes" id="UP001221302">
    <property type="component" value="Unassembled WGS sequence"/>
</dbReference>
<keyword evidence="9" id="KW-1185">Reference proteome</keyword>
<keyword evidence="2 6" id="KW-0812">Transmembrane</keyword>
<organism evidence="8 9">
    <name type="scientific">Stygiobacter electus</name>
    <dbReference type="NCBI Taxonomy" id="3032292"/>
    <lineage>
        <taxon>Bacteria</taxon>
        <taxon>Pseudomonadati</taxon>
        <taxon>Ignavibacteriota</taxon>
        <taxon>Ignavibacteria</taxon>
        <taxon>Ignavibacteriales</taxon>
        <taxon>Melioribacteraceae</taxon>
        <taxon>Stygiobacter</taxon>
    </lineage>
</organism>
<reference evidence="8" key="1">
    <citation type="submission" date="2023-03" db="EMBL/GenBank/DDBJ databases">
        <title>Stygiobacter electus gen. nov., sp. nov., facultatively anaerobic thermotolerant bacterium of the class Ignavibacteria from a well of Yessentuki mineral water deposit.</title>
        <authorList>
            <person name="Podosokorskaya O.A."/>
            <person name="Elcheninov A.G."/>
            <person name="Petrova N.F."/>
            <person name="Zavarzina D.G."/>
            <person name="Kublanov I.V."/>
            <person name="Merkel A.Y."/>
        </authorList>
    </citation>
    <scope>NUCLEOTIDE SEQUENCE</scope>
    <source>
        <strain evidence="8">09-Me</strain>
    </source>
</reference>
<dbReference type="RefSeq" id="WP_321535737.1">
    <property type="nucleotide sequence ID" value="NZ_JARGDL010000008.1"/>
</dbReference>
<feature type="transmembrane region" description="Helical" evidence="6">
    <location>
        <begin position="212"/>
        <end position="233"/>
    </location>
</feature>
<dbReference type="AlphaFoldDB" id="A0AAE3P065"/>
<dbReference type="GO" id="GO:0016020">
    <property type="term" value="C:membrane"/>
    <property type="evidence" value="ECO:0007669"/>
    <property type="project" value="UniProtKB-SubCell"/>
</dbReference>
<keyword evidence="3 6" id="KW-1133">Transmembrane helix</keyword>
<feature type="coiled-coil region" evidence="5">
    <location>
        <begin position="79"/>
        <end position="117"/>
    </location>
</feature>
<evidence type="ECO:0000256" key="5">
    <source>
        <dbReference type="SAM" id="Coils"/>
    </source>
</evidence>
<dbReference type="EMBL" id="JARGDL010000008">
    <property type="protein sequence ID" value="MDF1611969.1"/>
    <property type="molecule type" value="Genomic_DNA"/>
</dbReference>
<evidence type="ECO:0000313" key="9">
    <source>
        <dbReference type="Proteomes" id="UP001221302"/>
    </source>
</evidence>